<comment type="caution">
    <text evidence="1">The sequence shown here is derived from an EMBL/GenBank/DDBJ whole genome shotgun (WGS) entry which is preliminary data.</text>
</comment>
<feature type="non-terminal residue" evidence="1">
    <location>
        <position position="277"/>
    </location>
</feature>
<organism evidence="1 2">
    <name type="scientific">Coniosporium uncinatum</name>
    <dbReference type="NCBI Taxonomy" id="93489"/>
    <lineage>
        <taxon>Eukaryota</taxon>
        <taxon>Fungi</taxon>
        <taxon>Dikarya</taxon>
        <taxon>Ascomycota</taxon>
        <taxon>Pezizomycotina</taxon>
        <taxon>Dothideomycetes</taxon>
        <taxon>Dothideomycetes incertae sedis</taxon>
        <taxon>Coniosporium</taxon>
    </lineage>
</organism>
<name>A0ACC3CVP1_9PEZI</name>
<proteinExistence type="predicted"/>
<protein>
    <submittedName>
        <fullName evidence="1">Uncharacterized protein</fullName>
    </submittedName>
</protein>
<accession>A0ACC3CVP1</accession>
<sequence length="277" mass="30913">MGNKSRSGLSALQTHQDDDDDEEEANDRTPLISTSQRSRGSKPGTPRPTSQYGGFFGPANNSPKEGRGRKSSNASSKSRNRFNHSSRQHSQANLTEHDVNNPPSHPGSPHLGPSRHYDDNMITGGEMGRSRSSESAPYDRKNRDAIIDIEGNSSQNDRFGGSPDVSPGTDIGDMRRHTIANFAEEDVCFPQDAMSEEDYTPHNGEPGRPRRPKGRNWPDVSILEAWSTEEKESRAMEGVRARKIAEPVMVGGRLRPPRQAWHREVDDAPYRFTYFNE</sequence>
<evidence type="ECO:0000313" key="1">
    <source>
        <dbReference type="EMBL" id="KAK3045264.1"/>
    </source>
</evidence>
<evidence type="ECO:0000313" key="2">
    <source>
        <dbReference type="Proteomes" id="UP001186974"/>
    </source>
</evidence>
<keyword evidence="2" id="KW-1185">Reference proteome</keyword>
<dbReference type="EMBL" id="JAWDJW010010825">
    <property type="protein sequence ID" value="KAK3045264.1"/>
    <property type="molecule type" value="Genomic_DNA"/>
</dbReference>
<reference evidence="1" key="1">
    <citation type="submission" date="2024-09" db="EMBL/GenBank/DDBJ databases">
        <title>Black Yeasts Isolated from many extreme environments.</title>
        <authorList>
            <person name="Coleine C."/>
            <person name="Stajich J.E."/>
            <person name="Selbmann L."/>
        </authorList>
    </citation>
    <scope>NUCLEOTIDE SEQUENCE</scope>
    <source>
        <strain evidence="1">CCFEE 5737</strain>
    </source>
</reference>
<dbReference type="Proteomes" id="UP001186974">
    <property type="component" value="Unassembled WGS sequence"/>
</dbReference>
<gene>
    <name evidence="1" type="ORF">LTS18_014160</name>
</gene>